<proteinExistence type="predicted"/>
<name>A0A1F6GGI8_9PROT</name>
<organism evidence="1 2">
    <name type="scientific">Candidatus Lambdaproteobacteria bacterium RIFOXYD2_FULL_50_16</name>
    <dbReference type="NCBI Taxonomy" id="1817772"/>
    <lineage>
        <taxon>Bacteria</taxon>
        <taxon>Pseudomonadati</taxon>
        <taxon>Pseudomonadota</taxon>
        <taxon>Candidatus Lambdaproteobacteria</taxon>
    </lineage>
</organism>
<reference evidence="1 2" key="1">
    <citation type="journal article" date="2016" name="Nat. Commun.">
        <title>Thousands of microbial genomes shed light on interconnected biogeochemical processes in an aquifer system.</title>
        <authorList>
            <person name="Anantharaman K."/>
            <person name="Brown C.T."/>
            <person name="Hug L.A."/>
            <person name="Sharon I."/>
            <person name="Castelle C.J."/>
            <person name="Probst A.J."/>
            <person name="Thomas B.C."/>
            <person name="Singh A."/>
            <person name="Wilkins M.J."/>
            <person name="Karaoz U."/>
            <person name="Brodie E.L."/>
            <person name="Williams K.H."/>
            <person name="Hubbard S.S."/>
            <person name="Banfield J.F."/>
        </authorList>
    </citation>
    <scope>NUCLEOTIDE SEQUENCE [LARGE SCALE GENOMIC DNA]</scope>
</reference>
<evidence type="ECO:0000313" key="1">
    <source>
        <dbReference type="EMBL" id="OGG97217.1"/>
    </source>
</evidence>
<dbReference type="STRING" id="1817772.A2527_10400"/>
<gene>
    <name evidence="1" type="ORF">A2527_10400</name>
</gene>
<dbReference type="AlphaFoldDB" id="A0A1F6GGI8"/>
<evidence type="ECO:0000313" key="2">
    <source>
        <dbReference type="Proteomes" id="UP000178449"/>
    </source>
</evidence>
<sequence>MDDEIIELHGIHGTTPDKGASIQQYGFVNFSDTGQAGKGVYFWHDSKIPPRWGYDLAKDWVRKKEVKYCVCIFATITTSFESYLDMDDAYMNDQLAKMIFEKRLTNKAKGKVYDLFFELWEQIYKVEIEAFTCHVSPPNMNRYPYLILGFPRAHVAKNVQRIHIDGYENVPL</sequence>
<dbReference type="Proteomes" id="UP000178449">
    <property type="component" value="Unassembled WGS sequence"/>
</dbReference>
<dbReference type="EMBL" id="MFNE01000003">
    <property type="protein sequence ID" value="OGG97217.1"/>
    <property type="molecule type" value="Genomic_DNA"/>
</dbReference>
<protein>
    <submittedName>
        <fullName evidence="1">Uncharacterized protein</fullName>
    </submittedName>
</protein>
<accession>A0A1F6GGI8</accession>
<comment type="caution">
    <text evidence="1">The sequence shown here is derived from an EMBL/GenBank/DDBJ whole genome shotgun (WGS) entry which is preliminary data.</text>
</comment>